<organism evidence="1 2">
    <name type="scientific">Geodermatophilus normandii</name>
    <dbReference type="NCBI Taxonomy" id="1137989"/>
    <lineage>
        <taxon>Bacteria</taxon>
        <taxon>Bacillati</taxon>
        <taxon>Actinomycetota</taxon>
        <taxon>Actinomycetes</taxon>
        <taxon>Geodermatophilales</taxon>
        <taxon>Geodermatophilaceae</taxon>
        <taxon>Geodermatophilus</taxon>
    </lineage>
</organism>
<dbReference type="EMBL" id="QGTX01000001">
    <property type="protein sequence ID" value="PWW24065.1"/>
    <property type="molecule type" value="Genomic_DNA"/>
</dbReference>
<accession>A0A317QPE9</accession>
<gene>
    <name evidence="1" type="ORF">JD79_03243</name>
</gene>
<protein>
    <submittedName>
        <fullName evidence="1">Uncharacterized protein</fullName>
    </submittedName>
</protein>
<dbReference type="GO" id="GO:0004497">
    <property type="term" value="F:monooxygenase activity"/>
    <property type="evidence" value="ECO:0007669"/>
    <property type="project" value="InterPro"/>
</dbReference>
<name>A0A317QPE9_9ACTN</name>
<dbReference type="GO" id="GO:0016705">
    <property type="term" value="F:oxidoreductase activity, acting on paired donors, with incorporation or reduction of molecular oxygen"/>
    <property type="evidence" value="ECO:0007669"/>
    <property type="project" value="InterPro"/>
</dbReference>
<evidence type="ECO:0000313" key="1">
    <source>
        <dbReference type="EMBL" id="PWW24065.1"/>
    </source>
</evidence>
<dbReference type="GO" id="GO:0005506">
    <property type="term" value="F:iron ion binding"/>
    <property type="evidence" value="ECO:0007669"/>
    <property type="project" value="InterPro"/>
</dbReference>
<dbReference type="GO" id="GO:0020037">
    <property type="term" value="F:heme binding"/>
    <property type="evidence" value="ECO:0007669"/>
    <property type="project" value="InterPro"/>
</dbReference>
<dbReference type="SUPFAM" id="SSF48264">
    <property type="entry name" value="Cytochrome P450"/>
    <property type="match status" value="1"/>
</dbReference>
<proteinExistence type="predicted"/>
<comment type="caution">
    <text evidence="1">The sequence shown here is derived from an EMBL/GenBank/DDBJ whole genome shotgun (WGS) entry which is preliminary data.</text>
</comment>
<dbReference type="AlphaFoldDB" id="A0A317QPE9"/>
<dbReference type="Proteomes" id="UP000246661">
    <property type="component" value="Unassembled WGS sequence"/>
</dbReference>
<evidence type="ECO:0000313" key="2">
    <source>
        <dbReference type="Proteomes" id="UP000246661"/>
    </source>
</evidence>
<keyword evidence="2" id="KW-1185">Reference proteome</keyword>
<dbReference type="Gene3D" id="1.10.630.10">
    <property type="entry name" value="Cytochrome P450"/>
    <property type="match status" value="1"/>
</dbReference>
<dbReference type="InterPro" id="IPR036396">
    <property type="entry name" value="Cyt_P450_sf"/>
</dbReference>
<reference evidence="2" key="1">
    <citation type="submission" date="2018-05" db="EMBL/GenBank/DDBJ databases">
        <authorList>
            <person name="Klenk H.-P."/>
            <person name="Huntemann M."/>
            <person name="Clum A."/>
            <person name="Pillay M."/>
            <person name="Palaniappan K."/>
            <person name="Varghese N."/>
            <person name="Mikhailova N."/>
            <person name="Stamatis D."/>
            <person name="Reddy T."/>
            <person name="Daum C."/>
            <person name="Shapiro N."/>
            <person name="Ivanova N."/>
            <person name="Kyrpides N."/>
            <person name="Woyke T."/>
        </authorList>
    </citation>
    <scope>NUCLEOTIDE SEQUENCE [LARGE SCALE GENOMIC DNA]</scope>
    <source>
        <strain evidence="2">DSM 45417</strain>
    </source>
</reference>
<sequence>MCCWVTPRPLPWCARVPARRRTGRRRAAALLAVVQVACPRFAREDRELFGTHLRAGDVVLVSLSGTVRDPARAGADPDRLPFRRLAFVYGVDALPVTS</sequence>